<comment type="caution">
    <text evidence="1">The sequence shown here is derived from an EMBL/GenBank/DDBJ whole genome shotgun (WGS) entry which is preliminary data.</text>
</comment>
<sequence>MISGRNSRRLRRGIIKRLALGALDNSFLVSDLGIQVVKNFSHGIHGNKDEKSKTGFAGLMGNRIAAPRLLKLNPLDSHRVGVFKKFRGAQFSWDVSEYMEAKDVRLLYAKPTKRQIQQPAGGAIDWNANPFGNDEIEAVEETKIEQESNGISFDAYVDFTV</sequence>
<evidence type="ECO:0000313" key="1">
    <source>
        <dbReference type="EMBL" id="KAI3712601.1"/>
    </source>
</evidence>
<proteinExistence type="predicted"/>
<evidence type="ECO:0000313" key="2">
    <source>
        <dbReference type="Proteomes" id="UP001056120"/>
    </source>
</evidence>
<reference evidence="1 2" key="2">
    <citation type="journal article" date="2022" name="Mol. Ecol. Resour.">
        <title>The genomes of chicory, endive, great burdock and yacon provide insights into Asteraceae paleo-polyploidization history and plant inulin production.</title>
        <authorList>
            <person name="Fan W."/>
            <person name="Wang S."/>
            <person name="Wang H."/>
            <person name="Wang A."/>
            <person name="Jiang F."/>
            <person name="Liu H."/>
            <person name="Zhao H."/>
            <person name="Xu D."/>
            <person name="Zhang Y."/>
        </authorList>
    </citation>
    <scope>NUCLEOTIDE SEQUENCE [LARGE SCALE GENOMIC DNA]</scope>
    <source>
        <strain evidence="2">cv. Yunnan</strain>
        <tissue evidence="1">Leaves</tissue>
    </source>
</reference>
<accession>A0ACB9AT10</accession>
<protein>
    <submittedName>
        <fullName evidence="1">Uncharacterized protein</fullName>
    </submittedName>
</protein>
<name>A0ACB9AT10_9ASTR</name>
<organism evidence="1 2">
    <name type="scientific">Smallanthus sonchifolius</name>
    <dbReference type="NCBI Taxonomy" id="185202"/>
    <lineage>
        <taxon>Eukaryota</taxon>
        <taxon>Viridiplantae</taxon>
        <taxon>Streptophyta</taxon>
        <taxon>Embryophyta</taxon>
        <taxon>Tracheophyta</taxon>
        <taxon>Spermatophyta</taxon>
        <taxon>Magnoliopsida</taxon>
        <taxon>eudicotyledons</taxon>
        <taxon>Gunneridae</taxon>
        <taxon>Pentapetalae</taxon>
        <taxon>asterids</taxon>
        <taxon>campanulids</taxon>
        <taxon>Asterales</taxon>
        <taxon>Asteraceae</taxon>
        <taxon>Asteroideae</taxon>
        <taxon>Heliantheae alliance</taxon>
        <taxon>Millerieae</taxon>
        <taxon>Smallanthus</taxon>
    </lineage>
</organism>
<dbReference type="Proteomes" id="UP001056120">
    <property type="component" value="Linkage Group LG24"/>
</dbReference>
<keyword evidence="2" id="KW-1185">Reference proteome</keyword>
<dbReference type="EMBL" id="CM042041">
    <property type="protein sequence ID" value="KAI3712601.1"/>
    <property type="molecule type" value="Genomic_DNA"/>
</dbReference>
<gene>
    <name evidence="1" type="ORF">L1987_71161</name>
</gene>
<reference evidence="2" key="1">
    <citation type="journal article" date="2022" name="Mol. Ecol. Resour.">
        <title>The genomes of chicory, endive, great burdock and yacon provide insights into Asteraceae palaeo-polyploidization history and plant inulin production.</title>
        <authorList>
            <person name="Fan W."/>
            <person name="Wang S."/>
            <person name="Wang H."/>
            <person name="Wang A."/>
            <person name="Jiang F."/>
            <person name="Liu H."/>
            <person name="Zhao H."/>
            <person name="Xu D."/>
            <person name="Zhang Y."/>
        </authorList>
    </citation>
    <scope>NUCLEOTIDE SEQUENCE [LARGE SCALE GENOMIC DNA]</scope>
    <source>
        <strain evidence="2">cv. Yunnan</strain>
    </source>
</reference>